<dbReference type="SUPFAM" id="SSF53720">
    <property type="entry name" value="ALDH-like"/>
    <property type="match status" value="1"/>
</dbReference>
<dbReference type="Proteomes" id="UP001499895">
    <property type="component" value="Unassembled WGS sequence"/>
</dbReference>
<protein>
    <recommendedName>
        <fullName evidence="3">Aldehyde dehydrogenase domain-containing protein</fullName>
    </recommendedName>
</protein>
<dbReference type="RefSeq" id="WP_344088273.1">
    <property type="nucleotide sequence ID" value="NZ_BAAAHB010000012.1"/>
</dbReference>
<dbReference type="InterPro" id="IPR016160">
    <property type="entry name" value="Ald_DH_CS_CYS"/>
</dbReference>
<dbReference type="SUPFAM" id="SSF48264">
    <property type="entry name" value="Cytochrome P450"/>
    <property type="match status" value="1"/>
</dbReference>
<name>A0ABN0ZQ16_9ACTN</name>
<dbReference type="InterPro" id="IPR016162">
    <property type="entry name" value="Ald_DH_N"/>
</dbReference>
<evidence type="ECO:0000256" key="2">
    <source>
        <dbReference type="ARBA" id="ARBA00023002"/>
    </source>
</evidence>
<gene>
    <name evidence="4" type="ORF">GCM10009544_17510</name>
</gene>
<evidence type="ECO:0000313" key="4">
    <source>
        <dbReference type="EMBL" id="GAA0455263.1"/>
    </source>
</evidence>
<dbReference type="PRINTS" id="PR00359">
    <property type="entry name" value="BP450"/>
</dbReference>
<dbReference type="Gene3D" id="3.40.309.10">
    <property type="entry name" value="Aldehyde Dehydrogenase, Chain A, domain 2"/>
    <property type="match status" value="1"/>
</dbReference>
<dbReference type="InterPro" id="IPR015590">
    <property type="entry name" value="Aldehyde_DH_dom"/>
</dbReference>
<dbReference type="InterPro" id="IPR016163">
    <property type="entry name" value="Ald_DH_C"/>
</dbReference>
<dbReference type="InterPro" id="IPR036396">
    <property type="entry name" value="Cyt_P450_sf"/>
</dbReference>
<keyword evidence="5" id="KW-1185">Reference proteome</keyword>
<organism evidence="4 5">
    <name type="scientific">Streptomyces stramineus</name>
    <dbReference type="NCBI Taxonomy" id="173861"/>
    <lineage>
        <taxon>Bacteria</taxon>
        <taxon>Bacillati</taxon>
        <taxon>Actinomycetota</taxon>
        <taxon>Actinomycetes</taxon>
        <taxon>Kitasatosporales</taxon>
        <taxon>Streptomycetaceae</taxon>
        <taxon>Streptomyces</taxon>
    </lineage>
</organism>
<evidence type="ECO:0000259" key="3">
    <source>
        <dbReference type="Pfam" id="PF00171"/>
    </source>
</evidence>
<dbReference type="InterPro" id="IPR016161">
    <property type="entry name" value="Ald_DH/histidinol_DH"/>
</dbReference>
<dbReference type="EMBL" id="BAAAHB010000012">
    <property type="protein sequence ID" value="GAA0455263.1"/>
    <property type="molecule type" value="Genomic_DNA"/>
</dbReference>
<feature type="domain" description="Aldehyde dehydrogenase" evidence="3">
    <location>
        <begin position="75"/>
        <end position="517"/>
    </location>
</feature>
<dbReference type="Pfam" id="PF00067">
    <property type="entry name" value="p450"/>
    <property type="match status" value="1"/>
</dbReference>
<dbReference type="Gene3D" id="3.40.605.10">
    <property type="entry name" value="Aldehyde Dehydrogenase, Chain A, domain 1"/>
    <property type="match status" value="1"/>
</dbReference>
<evidence type="ECO:0000256" key="1">
    <source>
        <dbReference type="ARBA" id="ARBA00010617"/>
    </source>
</evidence>
<dbReference type="PROSITE" id="PS00070">
    <property type="entry name" value="ALDEHYDE_DEHYDR_CYS"/>
    <property type="match status" value="1"/>
</dbReference>
<evidence type="ECO:0000313" key="5">
    <source>
        <dbReference type="Proteomes" id="UP001499895"/>
    </source>
</evidence>
<dbReference type="PANTHER" id="PTHR46696">
    <property type="entry name" value="P450, PUTATIVE (EUROFUNG)-RELATED"/>
    <property type="match status" value="1"/>
</dbReference>
<dbReference type="Gene3D" id="1.10.630.10">
    <property type="entry name" value="Cytochrome P450"/>
    <property type="match status" value="1"/>
</dbReference>
<dbReference type="InterPro" id="IPR002397">
    <property type="entry name" value="Cyt_P450_B"/>
</dbReference>
<dbReference type="PANTHER" id="PTHR46696:SF1">
    <property type="entry name" value="CYTOCHROME P450 YJIB-RELATED"/>
    <property type="match status" value="1"/>
</dbReference>
<reference evidence="4 5" key="1">
    <citation type="journal article" date="2019" name="Int. J. Syst. Evol. Microbiol.">
        <title>The Global Catalogue of Microorganisms (GCM) 10K type strain sequencing project: providing services to taxonomists for standard genome sequencing and annotation.</title>
        <authorList>
            <consortium name="The Broad Institute Genomics Platform"/>
            <consortium name="The Broad Institute Genome Sequencing Center for Infectious Disease"/>
            <person name="Wu L."/>
            <person name="Ma J."/>
        </authorList>
    </citation>
    <scope>NUCLEOTIDE SEQUENCE [LARGE SCALE GENOMIC DNA]</scope>
    <source>
        <strain evidence="4 5">JCM 10649</strain>
    </source>
</reference>
<proteinExistence type="inferred from homology"/>
<dbReference type="CDD" id="cd11029">
    <property type="entry name" value="CYP107-like"/>
    <property type="match status" value="1"/>
</dbReference>
<comment type="caution">
    <text evidence="4">The sequence shown here is derived from an EMBL/GenBank/DDBJ whole genome shotgun (WGS) entry which is preliminary data.</text>
</comment>
<dbReference type="InterPro" id="IPR001128">
    <property type="entry name" value="Cyt_P450"/>
</dbReference>
<comment type="similarity">
    <text evidence="1">Belongs to the cytochrome P450 family.</text>
</comment>
<keyword evidence="2" id="KW-0560">Oxidoreductase</keyword>
<dbReference type="Pfam" id="PF00171">
    <property type="entry name" value="Aldedh"/>
    <property type="match status" value="1"/>
</dbReference>
<accession>A0ABN0ZQ16</accession>
<sequence length="984" mass="108187">MTLSEDRLSPSVTPPAATAHALVHDFSSFVAGEAVRNEDAWTYSIRATALIDDPLGATAYKRSLDRGTMGVDAYPDVVLGRCALARPELMEEALRAAAQAAPAWARVPFEQRMNFAGFFRTGVKDHAARLVELLVGEGHPLRLALSEISSVLAFFGPETTRWCAEQMHTEVSAGGRRLTLRRRPDGVVCVQPPQNTPLVGVAAALQAAMAGNSLVMRLSRQAPLAAMYLLRHVAAPALTAVGAPPGTLSALCADPDTTLRMWLASPLVDDIFYFGDSTRGLRLQQNCLARGKKPVLELAGNDMVVVWKDADLAPAVEALTESFYAAGQICCAPNIALAHPEVADELLDRLQEAMRGLRPGHPEDPDVVLVPTPHSAGYDAALADAREHGARVLAGGRHLDVHGEERDTGIFLEPALVRADGIRQAHRLRAVRHETFFPLLTVVVPDTVDDQPLLETALEFVRASAYGLRCSLWTRDGHVAEQFLDRTTSYGQLRVNDSHLAALPYLPPHGGTGLSGGAFGEANYPMLRTSHLQAVSVADGVWPRQALYEVFDREIGPGRVTGGVKPVVRAEQTHPAGWPPADLPAGLPAPFTDRFHQDPYPTLRWLRENRPVSRVVTPDGPGWLLTRYEDVRLAHKDRRVSCDSKRTPAGILWGGAWPGELRERLFTHLLDTDDPRHGELRRVVAPMFTPHRQDRWLTRITGIVNERIDRMAPRGHADLMAEVAYPLGAHVLFSVLGAPVPDLPQMRALTWRLVDWNTTVPYFPALAHQADEMTRAILSDKRRRPGDDLLSLLVRACDEERLITEDELRGMFLLMLVAGQDPSINGVGNSMHTLLTHPEQADLLRTDPTLIATATDELLRFDSPLTFTSWRGTLEPVTFSGVTVPADASLIVSLGSANRDASHFDRPDELDLRRNPNPHLAYGHGPHYCLGARIGRLTAETAISILLRRFPDLRLDGHVRWRPGPFERGLERLPVTWNPADVRP</sequence>